<feature type="transmembrane region" description="Helical" evidence="1">
    <location>
        <begin position="43"/>
        <end position="66"/>
    </location>
</feature>
<protein>
    <submittedName>
        <fullName evidence="2">Uncharacterized protein</fullName>
    </submittedName>
</protein>
<keyword evidence="1" id="KW-1133">Transmembrane helix</keyword>
<organism evidence="2">
    <name type="scientific">viral metagenome</name>
    <dbReference type="NCBI Taxonomy" id="1070528"/>
    <lineage>
        <taxon>unclassified sequences</taxon>
        <taxon>metagenomes</taxon>
        <taxon>organismal metagenomes</taxon>
    </lineage>
</organism>
<keyword evidence="1" id="KW-0812">Transmembrane</keyword>
<feature type="transmembrane region" description="Helical" evidence="1">
    <location>
        <begin position="12"/>
        <end position="31"/>
    </location>
</feature>
<evidence type="ECO:0000256" key="1">
    <source>
        <dbReference type="SAM" id="Phobius"/>
    </source>
</evidence>
<accession>A0A6M3JB89</accession>
<evidence type="ECO:0000313" key="2">
    <source>
        <dbReference type="EMBL" id="QJA66588.1"/>
    </source>
</evidence>
<dbReference type="AlphaFoldDB" id="A0A6M3JB89"/>
<reference evidence="2" key="1">
    <citation type="submission" date="2020-03" db="EMBL/GenBank/DDBJ databases">
        <title>The deep terrestrial virosphere.</title>
        <authorList>
            <person name="Holmfeldt K."/>
            <person name="Nilsson E."/>
            <person name="Simone D."/>
            <person name="Lopez-Fernandez M."/>
            <person name="Wu X."/>
            <person name="de Brujin I."/>
            <person name="Lundin D."/>
            <person name="Andersson A."/>
            <person name="Bertilsson S."/>
            <person name="Dopson M."/>
        </authorList>
    </citation>
    <scope>NUCLEOTIDE SEQUENCE</scope>
    <source>
        <strain evidence="2">MM415B00342</strain>
    </source>
</reference>
<name>A0A6M3JB89_9ZZZZ</name>
<dbReference type="EMBL" id="MT141557">
    <property type="protein sequence ID" value="QJA66588.1"/>
    <property type="molecule type" value="Genomic_DNA"/>
</dbReference>
<proteinExistence type="predicted"/>
<sequence>MNWRKKAKATILGMWGTLTMGCGLYLTTQVAGPDLVQVVINAMKIIIIVGCMGTGFTLLIASMLMLMEK</sequence>
<gene>
    <name evidence="2" type="ORF">MM415B00342_0050</name>
</gene>
<dbReference type="PROSITE" id="PS51257">
    <property type="entry name" value="PROKAR_LIPOPROTEIN"/>
    <property type="match status" value="1"/>
</dbReference>
<keyword evidence="1" id="KW-0472">Membrane</keyword>